<name>A0ABW6VEF1_MICFU</name>
<accession>A0ABW6VEF1</accession>
<dbReference type="RefSeq" id="WP_387345937.1">
    <property type="nucleotide sequence ID" value="NZ_JBIAXI010000024.1"/>
</dbReference>
<evidence type="ECO:0000313" key="1">
    <source>
        <dbReference type="EMBL" id="MFF4777495.1"/>
    </source>
</evidence>
<proteinExistence type="predicted"/>
<dbReference type="Proteomes" id="UP001602119">
    <property type="component" value="Unassembled WGS sequence"/>
</dbReference>
<keyword evidence="2" id="KW-1185">Reference proteome</keyword>
<comment type="caution">
    <text evidence="1">The sequence shown here is derived from an EMBL/GenBank/DDBJ whole genome shotgun (WGS) entry which is preliminary data.</text>
</comment>
<evidence type="ECO:0000313" key="2">
    <source>
        <dbReference type="Proteomes" id="UP001602119"/>
    </source>
</evidence>
<sequence length="214" mass="23634">MLTIDATPTPYQIPATVPLNTLIADQCGCRAGRLLAAYLDVLAAQGCQVQVLTPSESSAMKEHAPKGTFVAVGDPKEDLKDLLADVFPERRAHEPSAPLVVLWEDAHVYPNKLLLALVARQAAASKVSLIVSMANMLDTNVIDNETRDFFRGRILFEPWNLDRSRLCGVVPRFWNMPEEEIPHPASLWSGDDQAALMVQPYNDTPRMVTFPQIG</sequence>
<gene>
    <name evidence="1" type="ORF">ACFY05_32030</name>
</gene>
<organism evidence="1 2">
    <name type="scientific">Microtetraspora fusca</name>
    <dbReference type="NCBI Taxonomy" id="1997"/>
    <lineage>
        <taxon>Bacteria</taxon>
        <taxon>Bacillati</taxon>
        <taxon>Actinomycetota</taxon>
        <taxon>Actinomycetes</taxon>
        <taxon>Streptosporangiales</taxon>
        <taxon>Streptosporangiaceae</taxon>
        <taxon>Microtetraspora</taxon>
    </lineage>
</organism>
<protein>
    <submittedName>
        <fullName evidence="1">Uncharacterized protein</fullName>
    </submittedName>
</protein>
<reference evidence="1 2" key="1">
    <citation type="submission" date="2024-10" db="EMBL/GenBank/DDBJ databases">
        <title>The Natural Products Discovery Center: Release of the First 8490 Sequenced Strains for Exploring Actinobacteria Biosynthetic Diversity.</title>
        <authorList>
            <person name="Kalkreuter E."/>
            <person name="Kautsar S.A."/>
            <person name="Yang D."/>
            <person name="Bader C.D."/>
            <person name="Teijaro C.N."/>
            <person name="Fluegel L."/>
            <person name="Davis C.M."/>
            <person name="Simpson J.R."/>
            <person name="Lauterbach L."/>
            <person name="Steele A.D."/>
            <person name="Gui C."/>
            <person name="Meng S."/>
            <person name="Li G."/>
            <person name="Viehrig K."/>
            <person name="Ye F."/>
            <person name="Su P."/>
            <person name="Kiefer A.F."/>
            <person name="Nichols A."/>
            <person name="Cepeda A.J."/>
            <person name="Yan W."/>
            <person name="Fan B."/>
            <person name="Jiang Y."/>
            <person name="Adhikari A."/>
            <person name="Zheng C.-J."/>
            <person name="Schuster L."/>
            <person name="Cowan T.M."/>
            <person name="Smanski M.J."/>
            <person name="Chevrette M.G."/>
            <person name="De Carvalho L.P.S."/>
            <person name="Shen B."/>
        </authorList>
    </citation>
    <scope>NUCLEOTIDE SEQUENCE [LARGE SCALE GENOMIC DNA]</scope>
    <source>
        <strain evidence="1 2">NPDC001281</strain>
    </source>
</reference>
<dbReference type="EMBL" id="JBIAXI010000024">
    <property type="protein sequence ID" value="MFF4777495.1"/>
    <property type="molecule type" value="Genomic_DNA"/>
</dbReference>